<organism evidence="12 13">
    <name type="scientific">Pristionchus entomophagus</name>
    <dbReference type="NCBI Taxonomy" id="358040"/>
    <lineage>
        <taxon>Eukaryota</taxon>
        <taxon>Metazoa</taxon>
        <taxon>Ecdysozoa</taxon>
        <taxon>Nematoda</taxon>
        <taxon>Chromadorea</taxon>
        <taxon>Rhabditida</taxon>
        <taxon>Rhabditina</taxon>
        <taxon>Diplogasteromorpha</taxon>
        <taxon>Diplogasteroidea</taxon>
        <taxon>Neodiplogasteridae</taxon>
        <taxon>Pristionchus</taxon>
    </lineage>
</organism>
<dbReference type="PANTHER" id="PTHR15970">
    <property type="entry name" value="ELL-ASSOCIATED FACTOR EAF"/>
    <property type="match status" value="1"/>
</dbReference>
<evidence type="ECO:0000313" key="13">
    <source>
        <dbReference type="Proteomes" id="UP001432027"/>
    </source>
</evidence>
<keyword evidence="6" id="KW-0010">Activator</keyword>
<keyword evidence="8" id="KW-0539">Nucleus</keyword>
<evidence type="ECO:0000256" key="5">
    <source>
        <dbReference type="ARBA" id="ARBA00023015"/>
    </source>
</evidence>
<dbReference type="EMBL" id="BTSX01000005">
    <property type="protein sequence ID" value="GMT00948.1"/>
    <property type="molecule type" value="Genomic_DNA"/>
</dbReference>
<feature type="domain" description="Transcription elongation factor Eaf N-terminal" evidence="11">
    <location>
        <begin position="13"/>
        <end position="112"/>
    </location>
</feature>
<dbReference type="InterPro" id="IPR019194">
    <property type="entry name" value="Tscrpt_elong_fac_Eaf_N"/>
</dbReference>
<accession>A0AAV5U2V7</accession>
<feature type="compositionally biased region" description="Polar residues" evidence="10">
    <location>
        <begin position="132"/>
        <end position="152"/>
    </location>
</feature>
<reference evidence="12" key="1">
    <citation type="submission" date="2023-10" db="EMBL/GenBank/DDBJ databases">
        <title>Genome assembly of Pristionchus species.</title>
        <authorList>
            <person name="Yoshida K."/>
            <person name="Sommer R.J."/>
        </authorList>
    </citation>
    <scope>NUCLEOTIDE SEQUENCE</scope>
    <source>
        <strain evidence="12">RS0144</strain>
    </source>
</reference>
<evidence type="ECO:0000256" key="1">
    <source>
        <dbReference type="ARBA" id="ARBA00004123"/>
    </source>
</evidence>
<evidence type="ECO:0000259" key="11">
    <source>
        <dbReference type="Pfam" id="PF09816"/>
    </source>
</evidence>
<evidence type="ECO:0000313" key="12">
    <source>
        <dbReference type="EMBL" id="GMT00948.1"/>
    </source>
</evidence>
<feature type="compositionally biased region" description="Low complexity" evidence="10">
    <location>
        <begin position="163"/>
        <end position="179"/>
    </location>
</feature>
<evidence type="ECO:0000256" key="7">
    <source>
        <dbReference type="ARBA" id="ARBA00023163"/>
    </source>
</evidence>
<keyword evidence="4" id="KW-0597">Phosphoprotein</keyword>
<feature type="region of interest" description="Disordered" evidence="10">
    <location>
        <begin position="1"/>
        <end position="26"/>
    </location>
</feature>
<evidence type="ECO:0000256" key="2">
    <source>
        <dbReference type="ARBA" id="ARBA00007798"/>
    </source>
</evidence>
<keyword evidence="7" id="KW-0804">Transcription</keyword>
<comment type="similarity">
    <text evidence="2">Belongs to the EAF family.</text>
</comment>
<evidence type="ECO:0000256" key="4">
    <source>
        <dbReference type="ARBA" id="ARBA00022553"/>
    </source>
</evidence>
<feature type="region of interest" description="Disordered" evidence="10">
    <location>
        <begin position="130"/>
        <end position="278"/>
    </location>
</feature>
<gene>
    <name evidence="12" type="ORF">PENTCL1PPCAC_23122</name>
</gene>
<evidence type="ECO:0000256" key="3">
    <source>
        <dbReference type="ARBA" id="ARBA00021452"/>
    </source>
</evidence>
<sequence length="299" mass="32390">MSSQKDGLKPGTYDIKLGGSWDNPSRDRTTFHTLKYDFKPKSVANETETYVAMGQNGDVQVAVPAENDSLTMYKGAQKAVKEARECLLFFNPTTGEVRLEKVTSNINVKKTRPGDAEPATEQYLRSEIARLRTSSISRTPSEAPTQMSSSMMNEEPERKRKTSSSSSSSSSSVGSSSSSDSEEEENFRNAPTLNVVSSGPPPSNQPPVMAPPTRSRALSNSSSTMEMSDSDEDDEMTKQLEMAMASSSMPAVPPSESMPLFEMSTPPRQAPPPPTVVSTVKSASLYNDLALSESSDEDD</sequence>
<proteinExistence type="inferred from homology"/>
<comment type="function">
    <text evidence="9">Promotes transcriptional elongation by Su(Tpl)/ELL. Essential for development.</text>
</comment>
<evidence type="ECO:0000256" key="6">
    <source>
        <dbReference type="ARBA" id="ARBA00023159"/>
    </source>
</evidence>
<keyword evidence="5" id="KW-0805">Transcription regulation</keyword>
<dbReference type="AlphaFoldDB" id="A0AAV5U2V7"/>
<keyword evidence="13" id="KW-1185">Reference proteome</keyword>
<feature type="compositionally biased region" description="Pro residues" evidence="10">
    <location>
        <begin position="199"/>
        <end position="210"/>
    </location>
</feature>
<comment type="caution">
    <text evidence="12">The sequence shown here is derived from an EMBL/GenBank/DDBJ whole genome shotgun (WGS) entry which is preliminary data.</text>
</comment>
<dbReference type="GO" id="GO:0003711">
    <property type="term" value="F:transcription elongation factor activity"/>
    <property type="evidence" value="ECO:0007669"/>
    <property type="project" value="TreeGrafter"/>
</dbReference>
<comment type="subcellular location">
    <subcellularLocation>
        <location evidence="1">Nucleus</location>
    </subcellularLocation>
</comment>
<evidence type="ECO:0000256" key="9">
    <source>
        <dbReference type="ARBA" id="ARBA00025617"/>
    </source>
</evidence>
<dbReference type="Proteomes" id="UP001432027">
    <property type="component" value="Unassembled WGS sequence"/>
</dbReference>
<name>A0AAV5U2V7_9BILA</name>
<evidence type="ECO:0000256" key="8">
    <source>
        <dbReference type="ARBA" id="ARBA00023242"/>
    </source>
</evidence>
<evidence type="ECO:0000256" key="10">
    <source>
        <dbReference type="SAM" id="MobiDB-lite"/>
    </source>
</evidence>
<dbReference type="Pfam" id="PF09816">
    <property type="entry name" value="EAF"/>
    <property type="match status" value="1"/>
</dbReference>
<dbReference type="PANTHER" id="PTHR15970:SF2">
    <property type="entry name" value="ELL-ASSOCIATED FACTOR EAF"/>
    <property type="match status" value="1"/>
</dbReference>
<dbReference type="GO" id="GO:0032783">
    <property type="term" value="C:super elongation complex"/>
    <property type="evidence" value="ECO:0007669"/>
    <property type="project" value="InterPro"/>
</dbReference>
<dbReference type="GO" id="GO:0006368">
    <property type="term" value="P:transcription elongation by RNA polymerase II"/>
    <property type="evidence" value="ECO:0007669"/>
    <property type="project" value="InterPro"/>
</dbReference>
<dbReference type="InterPro" id="IPR027093">
    <property type="entry name" value="EAF_fam"/>
</dbReference>
<protein>
    <recommendedName>
        <fullName evidence="3">Ell-associated factor Eaf</fullName>
    </recommendedName>
</protein>
<feature type="compositionally biased region" description="Low complexity" evidence="10">
    <location>
        <begin position="241"/>
        <end position="259"/>
    </location>
</feature>